<dbReference type="AlphaFoldDB" id="A0A9P0M1D0"/>
<keyword evidence="2" id="KW-1185">Reference proteome</keyword>
<name>A0A9P0M1D0_ACAOB</name>
<accession>A0A9P0M1D0</accession>
<proteinExistence type="predicted"/>
<organism evidence="1 2">
    <name type="scientific">Acanthoscelides obtectus</name>
    <name type="common">Bean weevil</name>
    <name type="synonym">Bruchus obtectus</name>
    <dbReference type="NCBI Taxonomy" id="200917"/>
    <lineage>
        <taxon>Eukaryota</taxon>
        <taxon>Metazoa</taxon>
        <taxon>Ecdysozoa</taxon>
        <taxon>Arthropoda</taxon>
        <taxon>Hexapoda</taxon>
        <taxon>Insecta</taxon>
        <taxon>Pterygota</taxon>
        <taxon>Neoptera</taxon>
        <taxon>Endopterygota</taxon>
        <taxon>Coleoptera</taxon>
        <taxon>Polyphaga</taxon>
        <taxon>Cucujiformia</taxon>
        <taxon>Chrysomeloidea</taxon>
        <taxon>Chrysomelidae</taxon>
        <taxon>Bruchinae</taxon>
        <taxon>Bruchini</taxon>
        <taxon>Acanthoscelides</taxon>
    </lineage>
</organism>
<protein>
    <submittedName>
        <fullName evidence="1">Uncharacterized protein</fullName>
    </submittedName>
</protein>
<comment type="caution">
    <text evidence="1">The sequence shown here is derived from an EMBL/GenBank/DDBJ whole genome shotgun (WGS) entry which is preliminary data.</text>
</comment>
<sequence>MLKEGEPTLAHVLATKYWTINNNNLLFFFFFYTPTTTKA</sequence>
<gene>
    <name evidence="1" type="ORF">ACAOBT_LOCUS27009</name>
</gene>
<reference evidence="1" key="1">
    <citation type="submission" date="2022-03" db="EMBL/GenBank/DDBJ databases">
        <authorList>
            <person name="Sayadi A."/>
        </authorList>
    </citation>
    <scope>NUCLEOTIDE SEQUENCE</scope>
</reference>
<evidence type="ECO:0000313" key="1">
    <source>
        <dbReference type="EMBL" id="CAH2002836.1"/>
    </source>
</evidence>
<evidence type="ECO:0000313" key="2">
    <source>
        <dbReference type="Proteomes" id="UP001152888"/>
    </source>
</evidence>
<dbReference type="EMBL" id="CAKOFQ010007513">
    <property type="protein sequence ID" value="CAH2002836.1"/>
    <property type="molecule type" value="Genomic_DNA"/>
</dbReference>
<dbReference type="Proteomes" id="UP001152888">
    <property type="component" value="Unassembled WGS sequence"/>
</dbReference>